<dbReference type="EMBL" id="JABBGJ010000031">
    <property type="protein sequence ID" value="NMM01591.1"/>
    <property type="molecule type" value="Genomic_DNA"/>
</dbReference>
<feature type="transmembrane region" description="Helical" evidence="1">
    <location>
        <begin position="7"/>
        <end position="25"/>
    </location>
</feature>
<gene>
    <name evidence="2" type="ORF">HHL24_27090</name>
</gene>
<keyword evidence="1" id="KW-0472">Membrane</keyword>
<evidence type="ECO:0000313" key="2">
    <source>
        <dbReference type="EMBL" id="NMM01591.1"/>
    </source>
</evidence>
<evidence type="ECO:0000313" key="3">
    <source>
        <dbReference type="Proteomes" id="UP000544134"/>
    </source>
</evidence>
<evidence type="ECO:0000256" key="1">
    <source>
        <dbReference type="SAM" id="Phobius"/>
    </source>
</evidence>
<proteinExistence type="predicted"/>
<keyword evidence="3" id="KW-1185">Reference proteome</keyword>
<comment type="caution">
    <text evidence="2">The sequence shown here is derived from an EMBL/GenBank/DDBJ whole genome shotgun (WGS) entry which is preliminary data.</text>
</comment>
<protein>
    <submittedName>
        <fullName evidence="2">Uncharacterized protein</fullName>
    </submittedName>
</protein>
<dbReference type="RefSeq" id="WP_169488417.1">
    <property type="nucleotide sequence ID" value="NZ_JABBGJ010000031.1"/>
</dbReference>
<organism evidence="2 3">
    <name type="scientific">Paraburkholderia polaris</name>
    <dbReference type="NCBI Taxonomy" id="2728848"/>
    <lineage>
        <taxon>Bacteria</taxon>
        <taxon>Pseudomonadati</taxon>
        <taxon>Pseudomonadota</taxon>
        <taxon>Betaproteobacteria</taxon>
        <taxon>Burkholderiales</taxon>
        <taxon>Burkholderiaceae</taxon>
        <taxon>Paraburkholderia</taxon>
    </lineage>
</organism>
<keyword evidence="1" id="KW-0812">Transmembrane</keyword>
<reference evidence="2 3" key="1">
    <citation type="submission" date="2020-04" db="EMBL/GenBank/DDBJ databases">
        <title>Paraburkholderia sp. RP-4-7 isolated from soil.</title>
        <authorList>
            <person name="Dahal R.H."/>
        </authorList>
    </citation>
    <scope>NUCLEOTIDE SEQUENCE [LARGE SCALE GENOMIC DNA]</scope>
    <source>
        <strain evidence="2 3">RP-4-7</strain>
    </source>
</reference>
<name>A0A848IIR3_9BURK</name>
<dbReference type="Proteomes" id="UP000544134">
    <property type="component" value="Unassembled WGS sequence"/>
</dbReference>
<accession>A0A848IIR3</accession>
<feature type="transmembrane region" description="Helical" evidence="1">
    <location>
        <begin position="31"/>
        <end position="51"/>
    </location>
</feature>
<sequence length="57" mass="5691">MKSIANFVSSAMFLALGLVFGHLAATQGHLAYAAGAGICGLLGLGFIVAGLRRALTA</sequence>
<dbReference type="AlphaFoldDB" id="A0A848IIR3"/>
<keyword evidence="1" id="KW-1133">Transmembrane helix</keyword>